<keyword evidence="6" id="KW-1185">Reference proteome</keyword>
<dbReference type="Proteomes" id="UP001229346">
    <property type="component" value="Unassembled WGS sequence"/>
</dbReference>
<keyword evidence="1" id="KW-0805">Transcription regulation</keyword>
<sequence>METALYDVKAKFMRGFSDKSRLQILASIKDGEKTVSQIVDDMQGSQSNISQHLSCLKDCGIIVSRQEGKFVYYSLRNVQIASFIDAMDVVFNQVENEVAACEQIDKMNCCSKH</sequence>
<keyword evidence="3" id="KW-0804">Transcription</keyword>
<dbReference type="PRINTS" id="PR00778">
    <property type="entry name" value="HTHARSR"/>
</dbReference>
<accession>A0ABT9U9B3</accession>
<dbReference type="InterPro" id="IPR036388">
    <property type="entry name" value="WH-like_DNA-bd_sf"/>
</dbReference>
<reference evidence="5 6" key="1">
    <citation type="submission" date="2023-07" db="EMBL/GenBank/DDBJ databases">
        <title>Sorghum-associated microbial communities from plants grown in Nebraska, USA.</title>
        <authorList>
            <person name="Schachtman D."/>
        </authorList>
    </citation>
    <scope>NUCLEOTIDE SEQUENCE [LARGE SCALE GENOMIC DNA]</scope>
    <source>
        <strain evidence="5 6">CC482</strain>
    </source>
</reference>
<dbReference type="PROSITE" id="PS50987">
    <property type="entry name" value="HTH_ARSR_2"/>
    <property type="match status" value="1"/>
</dbReference>
<dbReference type="PANTHER" id="PTHR33154">
    <property type="entry name" value="TRANSCRIPTIONAL REGULATOR, ARSR FAMILY"/>
    <property type="match status" value="1"/>
</dbReference>
<dbReference type="InterPro" id="IPR011991">
    <property type="entry name" value="ArsR-like_HTH"/>
</dbReference>
<evidence type="ECO:0000256" key="3">
    <source>
        <dbReference type="ARBA" id="ARBA00023163"/>
    </source>
</evidence>
<evidence type="ECO:0000259" key="4">
    <source>
        <dbReference type="PROSITE" id="PS50987"/>
    </source>
</evidence>
<comment type="caution">
    <text evidence="5">The sequence shown here is derived from an EMBL/GenBank/DDBJ whole genome shotgun (WGS) entry which is preliminary data.</text>
</comment>
<proteinExistence type="predicted"/>
<feature type="domain" description="HTH arsR-type" evidence="4">
    <location>
        <begin position="1"/>
        <end position="95"/>
    </location>
</feature>
<dbReference type="SUPFAM" id="SSF46785">
    <property type="entry name" value="Winged helix' DNA-binding domain"/>
    <property type="match status" value="1"/>
</dbReference>
<dbReference type="NCBIfam" id="NF033788">
    <property type="entry name" value="HTH_metalloreg"/>
    <property type="match status" value="1"/>
</dbReference>
<evidence type="ECO:0000256" key="2">
    <source>
        <dbReference type="ARBA" id="ARBA00023125"/>
    </source>
</evidence>
<dbReference type="InterPro" id="IPR051081">
    <property type="entry name" value="HTH_MetalResp_TranReg"/>
</dbReference>
<evidence type="ECO:0000256" key="1">
    <source>
        <dbReference type="ARBA" id="ARBA00023015"/>
    </source>
</evidence>
<dbReference type="Pfam" id="PF01022">
    <property type="entry name" value="HTH_5"/>
    <property type="match status" value="1"/>
</dbReference>
<dbReference type="InterPro" id="IPR036390">
    <property type="entry name" value="WH_DNA-bd_sf"/>
</dbReference>
<keyword evidence="2" id="KW-0238">DNA-binding</keyword>
<name>A0ABT9U9B3_PAEHA</name>
<organism evidence="5 6">
    <name type="scientific">Paenibacillus harenae</name>
    <dbReference type="NCBI Taxonomy" id="306543"/>
    <lineage>
        <taxon>Bacteria</taxon>
        <taxon>Bacillati</taxon>
        <taxon>Bacillota</taxon>
        <taxon>Bacilli</taxon>
        <taxon>Bacillales</taxon>
        <taxon>Paenibacillaceae</taxon>
        <taxon>Paenibacillus</taxon>
    </lineage>
</organism>
<evidence type="ECO:0000313" key="6">
    <source>
        <dbReference type="Proteomes" id="UP001229346"/>
    </source>
</evidence>
<dbReference type="InterPro" id="IPR001845">
    <property type="entry name" value="HTH_ArsR_DNA-bd_dom"/>
</dbReference>
<dbReference type="Gene3D" id="1.10.10.10">
    <property type="entry name" value="Winged helix-like DNA-binding domain superfamily/Winged helix DNA-binding domain"/>
    <property type="match status" value="1"/>
</dbReference>
<dbReference type="SMART" id="SM00418">
    <property type="entry name" value="HTH_ARSR"/>
    <property type="match status" value="1"/>
</dbReference>
<protein>
    <submittedName>
        <fullName evidence="5">ArsR family transcriptional regulator</fullName>
    </submittedName>
</protein>
<gene>
    <name evidence="5" type="ORF">J2T15_005711</name>
</gene>
<dbReference type="CDD" id="cd00090">
    <property type="entry name" value="HTH_ARSR"/>
    <property type="match status" value="1"/>
</dbReference>
<evidence type="ECO:0000313" key="5">
    <source>
        <dbReference type="EMBL" id="MDQ0116235.1"/>
    </source>
</evidence>
<dbReference type="PANTHER" id="PTHR33154:SF36">
    <property type="entry name" value="TRANSCRIPTIONAL REGULATOR"/>
    <property type="match status" value="1"/>
</dbReference>
<dbReference type="RefSeq" id="WP_307208283.1">
    <property type="nucleotide sequence ID" value="NZ_JAUSSU010000017.1"/>
</dbReference>
<dbReference type="EMBL" id="JAUSSU010000017">
    <property type="protein sequence ID" value="MDQ0116235.1"/>
    <property type="molecule type" value="Genomic_DNA"/>
</dbReference>